<comment type="caution">
    <text evidence="2">The sequence shown here is derived from an EMBL/GenBank/DDBJ whole genome shotgun (WGS) entry which is preliminary data.</text>
</comment>
<sequence length="223" mass="22269">MNRLAAQFSVEEPSAYLKTAVLALGAQSALALVYLAATDAGLAEPRTLAIPFVWITAAVVGVRHASRPTSTGRIRVVAAVVGIGYGLFLACVTGAVGTAMGAVGGLDVLLLPPGWGPVVRYDGAVVSVFLFPYRAIGYAALAYLVSLAVRDVAEYGTPAGLGGLVALGSCASCALPLVAAFGSALGGAGVGLGTTLTGETYLLATVAYVLSVAVLTVRPTVGT</sequence>
<evidence type="ECO:0000313" key="3">
    <source>
        <dbReference type="Proteomes" id="UP001596388"/>
    </source>
</evidence>
<feature type="transmembrane region" description="Helical" evidence="1">
    <location>
        <begin position="201"/>
        <end position="221"/>
    </location>
</feature>
<dbReference type="RefSeq" id="WP_276239859.1">
    <property type="nucleotide sequence ID" value="NZ_CP119991.1"/>
</dbReference>
<dbReference type="GO" id="GO:0005524">
    <property type="term" value="F:ATP binding"/>
    <property type="evidence" value="ECO:0007669"/>
    <property type="project" value="UniProtKB-KW"/>
</dbReference>
<feature type="transmembrane region" description="Helical" evidence="1">
    <location>
        <begin position="161"/>
        <end position="181"/>
    </location>
</feature>
<dbReference type="Pfam" id="PF24412">
    <property type="entry name" value="DUF7546"/>
    <property type="match status" value="1"/>
</dbReference>
<dbReference type="AlphaFoldDB" id="A0ABD5WQN6"/>
<dbReference type="InterPro" id="IPR055968">
    <property type="entry name" value="DUF7546"/>
</dbReference>
<organism evidence="2 3">
    <name type="scientific">Halobaculum marinum</name>
    <dbReference type="NCBI Taxonomy" id="3031996"/>
    <lineage>
        <taxon>Archaea</taxon>
        <taxon>Methanobacteriati</taxon>
        <taxon>Methanobacteriota</taxon>
        <taxon>Stenosarchaea group</taxon>
        <taxon>Halobacteria</taxon>
        <taxon>Halobacteriales</taxon>
        <taxon>Haloferacaceae</taxon>
        <taxon>Halobaculum</taxon>
    </lineage>
</organism>
<keyword evidence="1" id="KW-0472">Membrane</keyword>
<keyword evidence="1" id="KW-1133">Transmembrane helix</keyword>
<feature type="transmembrane region" description="Helical" evidence="1">
    <location>
        <begin position="77"/>
        <end position="104"/>
    </location>
</feature>
<evidence type="ECO:0000313" key="2">
    <source>
        <dbReference type="EMBL" id="MFC7095874.1"/>
    </source>
</evidence>
<feature type="transmembrane region" description="Helical" evidence="1">
    <location>
        <begin position="124"/>
        <end position="149"/>
    </location>
</feature>
<keyword evidence="2" id="KW-0547">Nucleotide-binding</keyword>
<protein>
    <submittedName>
        <fullName evidence="2">ABC transporter ATP-binding protein</fullName>
    </submittedName>
</protein>
<proteinExistence type="predicted"/>
<dbReference type="Proteomes" id="UP001596388">
    <property type="component" value="Unassembled WGS sequence"/>
</dbReference>
<keyword evidence="3" id="KW-1185">Reference proteome</keyword>
<dbReference type="GeneID" id="79271852"/>
<keyword evidence="2" id="KW-0067">ATP-binding</keyword>
<name>A0ABD5WQN6_9EURY</name>
<feature type="transmembrane region" description="Helical" evidence="1">
    <location>
        <begin position="15"/>
        <end position="36"/>
    </location>
</feature>
<gene>
    <name evidence="2" type="ORF">ACFQKD_01020</name>
</gene>
<feature type="transmembrane region" description="Helical" evidence="1">
    <location>
        <begin position="48"/>
        <end position="65"/>
    </location>
</feature>
<dbReference type="EMBL" id="JBHTAG010000001">
    <property type="protein sequence ID" value="MFC7095874.1"/>
    <property type="molecule type" value="Genomic_DNA"/>
</dbReference>
<accession>A0ABD5WQN6</accession>
<keyword evidence="1" id="KW-0812">Transmembrane</keyword>
<evidence type="ECO:0000256" key="1">
    <source>
        <dbReference type="SAM" id="Phobius"/>
    </source>
</evidence>
<reference evidence="2 3" key="1">
    <citation type="journal article" date="2019" name="Int. J. Syst. Evol. Microbiol.">
        <title>The Global Catalogue of Microorganisms (GCM) 10K type strain sequencing project: providing services to taxonomists for standard genome sequencing and annotation.</title>
        <authorList>
            <consortium name="The Broad Institute Genomics Platform"/>
            <consortium name="The Broad Institute Genome Sequencing Center for Infectious Disease"/>
            <person name="Wu L."/>
            <person name="Ma J."/>
        </authorList>
    </citation>
    <scope>NUCLEOTIDE SEQUENCE [LARGE SCALE GENOMIC DNA]</scope>
    <source>
        <strain evidence="2 3">DT55</strain>
    </source>
</reference>